<dbReference type="AlphaFoldDB" id="A0A1J1J469"/>
<organism evidence="1 2">
    <name type="scientific">Clunio marinus</name>
    <dbReference type="NCBI Taxonomy" id="568069"/>
    <lineage>
        <taxon>Eukaryota</taxon>
        <taxon>Metazoa</taxon>
        <taxon>Ecdysozoa</taxon>
        <taxon>Arthropoda</taxon>
        <taxon>Hexapoda</taxon>
        <taxon>Insecta</taxon>
        <taxon>Pterygota</taxon>
        <taxon>Neoptera</taxon>
        <taxon>Endopterygota</taxon>
        <taxon>Diptera</taxon>
        <taxon>Nematocera</taxon>
        <taxon>Chironomoidea</taxon>
        <taxon>Chironomidae</taxon>
        <taxon>Clunio</taxon>
    </lineage>
</organism>
<name>A0A1J1J469_9DIPT</name>
<gene>
    <name evidence="1" type="ORF">CLUMA_CG018693</name>
</gene>
<evidence type="ECO:0000313" key="2">
    <source>
        <dbReference type="Proteomes" id="UP000183832"/>
    </source>
</evidence>
<dbReference type="EMBL" id="CVRI01000065">
    <property type="protein sequence ID" value="CRL05657.1"/>
    <property type="molecule type" value="Genomic_DNA"/>
</dbReference>
<reference evidence="1 2" key="1">
    <citation type="submission" date="2015-04" db="EMBL/GenBank/DDBJ databases">
        <authorList>
            <person name="Syromyatnikov M.Y."/>
            <person name="Popov V.N."/>
        </authorList>
    </citation>
    <scope>NUCLEOTIDE SEQUENCE [LARGE SCALE GENOMIC DNA]</scope>
</reference>
<proteinExistence type="predicted"/>
<protein>
    <submittedName>
        <fullName evidence="1">CLUMA_CG018693, isoform A</fullName>
    </submittedName>
</protein>
<evidence type="ECO:0000313" key="1">
    <source>
        <dbReference type="EMBL" id="CRL05657.1"/>
    </source>
</evidence>
<accession>A0A1J1J469</accession>
<sequence>MQILLHFLALNSDMTLKVYFFILSQLLLIEKISSGGDTVCENEKCVCTDGCHEVLQKYRKDSLEISETLKLVQNILKNPSDEDIEALKIRNLYIKGKITELWELFTKIQGMKNADCSQCVLEKIIKSMRDDFTKKIETLANIEKRFGL</sequence>
<keyword evidence="2" id="KW-1185">Reference proteome</keyword>
<dbReference type="Proteomes" id="UP000183832">
    <property type="component" value="Unassembled WGS sequence"/>
</dbReference>